<evidence type="ECO:0000313" key="1">
    <source>
        <dbReference type="EMBL" id="ANW98078.1"/>
    </source>
</evidence>
<evidence type="ECO:0000313" key="2">
    <source>
        <dbReference type="Proteomes" id="UP000092971"/>
    </source>
</evidence>
<dbReference type="SUPFAM" id="SSF53271">
    <property type="entry name" value="PRTase-like"/>
    <property type="match status" value="1"/>
</dbReference>
<dbReference type="OrthoDB" id="2581333at2"/>
<proteinExistence type="predicted"/>
<dbReference type="GO" id="GO:0016757">
    <property type="term" value="F:glycosyltransferase activity"/>
    <property type="evidence" value="ECO:0007669"/>
    <property type="project" value="UniProtKB-KW"/>
</dbReference>
<reference evidence="1 2" key="1">
    <citation type="submission" date="2016-02" db="EMBL/GenBank/DDBJ databases">
        <title>Comparison of Clostridium stercorarium subspecies using comparative genomics and transcriptomics.</title>
        <authorList>
            <person name="Schellenberg J."/>
            <person name="Thallinger G."/>
            <person name="Levin D.B."/>
            <person name="Zhang X."/>
            <person name="Alvare G."/>
            <person name="Fristensky B."/>
            <person name="Sparling R."/>
        </authorList>
    </citation>
    <scope>NUCLEOTIDE SEQUENCE [LARGE SCALE GENOMIC DNA]</scope>
    <source>
        <strain evidence="1 2">DSM 2910</strain>
    </source>
</reference>
<sequence>MENVRERLLKALFDTRAIRVCPAGEPFWYTSGKIGPYYINTHFLYGGEEKANSLLKVIDGVKDNKEECTGVLREIVMKNYNEDDIYRNTIDILVDAIKDTIPDDDYDYISGGERRDWFFSIAAADLLQKPHITIFKDLDAYVFQNGRSERLISVNGARVLHIADLITSASSYERAWIPAIRNAGGVMKHSFVIIDRMQGGSELLEKHGVKSNALVCIDDGVFREACRKNYINKGQLEMVKKYIENPDMFMKEFFKNNPDFIEKALNSGDEKTASRARLCIEKGYCNIS</sequence>
<dbReference type="RefSeq" id="WP_015358354.1">
    <property type="nucleotide sequence ID" value="NZ_CP014672.1"/>
</dbReference>
<dbReference type="InterPro" id="IPR029057">
    <property type="entry name" value="PRTase-like"/>
</dbReference>
<accession>A0A1B1YBG2</accession>
<gene>
    <name evidence="1" type="ORF">CSTERTH_02970</name>
</gene>
<keyword evidence="1" id="KW-0808">Transferase</keyword>
<dbReference type="EMBL" id="CP014672">
    <property type="protein sequence ID" value="ANW98078.1"/>
    <property type="molecule type" value="Genomic_DNA"/>
</dbReference>
<dbReference type="Gene3D" id="3.40.50.2020">
    <property type="match status" value="1"/>
</dbReference>
<keyword evidence="1" id="KW-0328">Glycosyltransferase</keyword>
<dbReference type="Proteomes" id="UP000092971">
    <property type="component" value="Chromosome"/>
</dbReference>
<protein>
    <submittedName>
        <fullName evidence="1">Orotate phosphoribosyltransferase</fullName>
    </submittedName>
</protein>
<organism evidence="1 2">
    <name type="scientific">Thermoclostridium stercorarium subsp. thermolacticum DSM 2910</name>
    <dbReference type="NCBI Taxonomy" id="1121336"/>
    <lineage>
        <taxon>Bacteria</taxon>
        <taxon>Bacillati</taxon>
        <taxon>Bacillota</taxon>
        <taxon>Clostridia</taxon>
        <taxon>Eubacteriales</taxon>
        <taxon>Oscillospiraceae</taxon>
        <taxon>Thermoclostridium</taxon>
    </lineage>
</organism>
<name>A0A1B1YBG2_THEST</name>
<dbReference type="AlphaFoldDB" id="A0A1B1YBG2"/>